<dbReference type="GO" id="GO:0046872">
    <property type="term" value="F:metal ion binding"/>
    <property type="evidence" value="ECO:0007669"/>
    <property type="project" value="UniProtKB-KW"/>
</dbReference>
<evidence type="ECO:0000256" key="3">
    <source>
        <dbReference type="ARBA" id="ARBA00023002"/>
    </source>
</evidence>
<dbReference type="Proteomes" id="UP000257039">
    <property type="component" value="Unassembled WGS sequence"/>
</dbReference>
<accession>A0A4P9VUV3</accession>
<evidence type="ECO:0000256" key="5">
    <source>
        <dbReference type="PIRSR" id="PIRSR604294-1"/>
    </source>
</evidence>
<dbReference type="PANTHER" id="PTHR10543">
    <property type="entry name" value="BETA-CAROTENE DIOXYGENASE"/>
    <property type="match status" value="1"/>
</dbReference>
<keyword evidence="3" id="KW-0560">Oxidoreductase</keyword>
<feature type="binding site" evidence="5">
    <location>
        <position position="460"/>
    </location>
    <ligand>
        <name>Fe cation</name>
        <dbReference type="ChEBI" id="CHEBI:24875"/>
        <note>catalytic</note>
    </ligand>
</feature>
<gene>
    <name evidence="6" type="ORF">B9G39_25410</name>
</gene>
<name>A0A4P9VUV3_9GAMM</name>
<dbReference type="PANTHER" id="PTHR10543:SF89">
    <property type="entry name" value="CAROTENOID 9,10(9',10')-CLEAVAGE DIOXYGENASE 1"/>
    <property type="match status" value="1"/>
</dbReference>
<comment type="similarity">
    <text evidence="1">Belongs to the carotenoid oxygenase family.</text>
</comment>
<organism evidence="6 7">
    <name type="scientific">Zooshikella ganghwensis</name>
    <dbReference type="NCBI Taxonomy" id="202772"/>
    <lineage>
        <taxon>Bacteria</taxon>
        <taxon>Pseudomonadati</taxon>
        <taxon>Pseudomonadota</taxon>
        <taxon>Gammaproteobacteria</taxon>
        <taxon>Oceanospirillales</taxon>
        <taxon>Zooshikellaceae</taxon>
        <taxon>Zooshikella</taxon>
    </lineage>
</organism>
<evidence type="ECO:0000313" key="7">
    <source>
        <dbReference type="Proteomes" id="UP000257039"/>
    </source>
</evidence>
<dbReference type="Pfam" id="PF03055">
    <property type="entry name" value="RPE65"/>
    <property type="match status" value="1"/>
</dbReference>
<proteinExistence type="inferred from homology"/>
<keyword evidence="4 5" id="KW-0408">Iron</keyword>
<evidence type="ECO:0000256" key="2">
    <source>
        <dbReference type="ARBA" id="ARBA00022723"/>
    </source>
</evidence>
<evidence type="ECO:0000313" key="6">
    <source>
        <dbReference type="EMBL" id="RDH46527.1"/>
    </source>
</evidence>
<comment type="caution">
    <text evidence="6">The sequence shown here is derived from an EMBL/GenBank/DDBJ whole genome shotgun (WGS) entry which is preliminary data.</text>
</comment>
<feature type="binding site" evidence="5">
    <location>
        <position position="275"/>
    </location>
    <ligand>
        <name>Fe cation</name>
        <dbReference type="ChEBI" id="CHEBI:24875"/>
        <note>catalytic</note>
    </ligand>
</feature>
<comment type="cofactor">
    <cofactor evidence="5">
        <name>Fe(2+)</name>
        <dbReference type="ChEBI" id="CHEBI:29033"/>
    </cofactor>
    <text evidence="5">Binds 1 Fe(2+) ion per subunit.</text>
</comment>
<sequence length="469" mass="53488">MDRFTFAGHDDNPFLQGPYAPTVTERVITDFKIFGQIPDDLAGVYLRNGPNPKYNPAGTYHWFDGDGMVHGFYFQNGKLTYRNRWIKTQGLIQEEGQGKSTLPGVFSLVNPAETKDTANTDIIVFNKRAYGLWYRSGMPYALDPITLETLGIDSFSDTLQSPISAHAKVDPVHNELRVFSVSMKQPYLSYGVINEEHKVRHWTPIELPGLRLPHDMAITTNYSIVMDLPLYYVHSPKGLRSYFDHTLPARFGILPRLGNEQHIQWFEAEPCYIYHVINAWEREHKIEMLVCRVTDPVPPLKDKAHDPLLNMVNFLGKTLKTAQYYYYCFDLKSGTAEEQPLDSRNSEFPVINQRYMGQPSRYSYHVLLDEVDLPLFSGLIKYDYLGKHTEAVTWPKPYVGNEPVFAPKAKASSEDDGYILTILTSCHQDQSRLLILDAKHITAPPLATIDIPAHIPIGFHGCWAEMSQI</sequence>
<dbReference type="InterPro" id="IPR004294">
    <property type="entry name" value="Carotenoid_Oase"/>
</dbReference>
<keyword evidence="2 5" id="KW-0479">Metal-binding</keyword>
<evidence type="ECO:0000256" key="4">
    <source>
        <dbReference type="ARBA" id="ARBA00023004"/>
    </source>
</evidence>
<dbReference type="EMBL" id="NDXW01000001">
    <property type="protein sequence ID" value="RDH46527.1"/>
    <property type="molecule type" value="Genomic_DNA"/>
</dbReference>
<keyword evidence="7" id="KW-1185">Reference proteome</keyword>
<dbReference type="AlphaFoldDB" id="A0A4P9VUV3"/>
<feature type="binding site" evidence="5">
    <location>
        <position position="214"/>
    </location>
    <ligand>
        <name>Fe cation</name>
        <dbReference type="ChEBI" id="CHEBI:24875"/>
        <note>catalytic</note>
    </ligand>
</feature>
<dbReference type="GO" id="GO:0010436">
    <property type="term" value="F:carotenoid dioxygenase activity"/>
    <property type="evidence" value="ECO:0007669"/>
    <property type="project" value="TreeGrafter"/>
</dbReference>
<keyword evidence="6" id="KW-0223">Dioxygenase</keyword>
<reference evidence="6 7" key="1">
    <citation type="submission" date="2017-04" db="EMBL/GenBank/DDBJ databases">
        <title>Draft genome sequence of Zooshikella ganghwensis VG4 isolated from Red Sea sediments.</title>
        <authorList>
            <person name="Rehman Z."/>
            <person name="Alam I."/>
            <person name="Kamau A."/>
            <person name="Bajic V."/>
            <person name="Leiknes T."/>
        </authorList>
    </citation>
    <scope>NUCLEOTIDE SEQUENCE [LARGE SCALE GENOMIC DNA]</scope>
    <source>
        <strain evidence="6 7">VG4</strain>
    </source>
</reference>
<feature type="binding site" evidence="5">
    <location>
        <position position="166"/>
    </location>
    <ligand>
        <name>Fe cation</name>
        <dbReference type="ChEBI" id="CHEBI:24875"/>
        <note>catalytic</note>
    </ligand>
</feature>
<protein>
    <submittedName>
        <fullName evidence="6">9-cis-epoxycarotenoid dioxygenase</fullName>
    </submittedName>
</protein>
<dbReference type="GO" id="GO:0016121">
    <property type="term" value="P:carotene catabolic process"/>
    <property type="evidence" value="ECO:0007669"/>
    <property type="project" value="TreeGrafter"/>
</dbReference>
<dbReference type="RefSeq" id="WP_094789264.1">
    <property type="nucleotide sequence ID" value="NZ_NDXW01000001.1"/>
</dbReference>
<evidence type="ECO:0000256" key="1">
    <source>
        <dbReference type="ARBA" id="ARBA00006787"/>
    </source>
</evidence>